<accession>A0ABM1SNF9</accession>
<evidence type="ECO:0000313" key="5">
    <source>
        <dbReference type="RefSeq" id="XP_022245165.1"/>
    </source>
</evidence>
<dbReference type="SMART" id="SM00173">
    <property type="entry name" value="RAS"/>
    <property type="match status" value="1"/>
</dbReference>
<feature type="region of interest" description="Disordered" evidence="3">
    <location>
        <begin position="155"/>
        <end position="192"/>
    </location>
</feature>
<dbReference type="Pfam" id="PF00071">
    <property type="entry name" value="Ras"/>
    <property type="match status" value="1"/>
</dbReference>
<dbReference type="SUPFAM" id="SSF52540">
    <property type="entry name" value="P-loop containing nucleoside triphosphate hydrolases"/>
    <property type="match status" value="1"/>
</dbReference>
<keyword evidence="2" id="KW-0597">Phosphoprotein</keyword>
<gene>
    <name evidence="5" type="primary">LOC106462261</name>
</gene>
<feature type="compositionally biased region" description="Polar residues" evidence="3">
    <location>
        <begin position="169"/>
        <end position="184"/>
    </location>
</feature>
<dbReference type="Proteomes" id="UP000694941">
    <property type="component" value="Unplaced"/>
</dbReference>
<dbReference type="InterPro" id="IPR027417">
    <property type="entry name" value="P-loop_NTPase"/>
</dbReference>
<dbReference type="PRINTS" id="PR00449">
    <property type="entry name" value="RASTRNSFRMNG"/>
</dbReference>
<evidence type="ECO:0000256" key="3">
    <source>
        <dbReference type="SAM" id="MobiDB-lite"/>
    </source>
</evidence>
<protein>
    <submittedName>
        <fullName evidence="5">Uncharacterized protein LOC106462261</fullName>
    </submittedName>
</protein>
<dbReference type="PANTHER" id="PTHR45775:SF6">
    <property type="entry name" value="RAD, GEM_KIR FAMILY MEMBER 2, ISOFORM C"/>
    <property type="match status" value="1"/>
</dbReference>
<comment type="similarity">
    <text evidence="1">Belongs to the small GTPase superfamily. RGK family.</text>
</comment>
<feature type="region of interest" description="Disordered" evidence="3">
    <location>
        <begin position="52"/>
        <end position="126"/>
    </location>
</feature>
<keyword evidence="4" id="KW-1185">Reference proteome</keyword>
<dbReference type="InterPro" id="IPR051641">
    <property type="entry name" value="RGK_GTP-binding_reg"/>
</dbReference>
<dbReference type="Gene3D" id="3.40.50.300">
    <property type="entry name" value="P-loop containing nucleotide triphosphate hydrolases"/>
    <property type="match status" value="1"/>
</dbReference>
<sequence>MATGGDESGPTLYASFPKSAPDLLRMTQMEGMCRNGRTGSLCLGPGITLTVEDSEEDSENDAGSQPCSPNLNSERRQPNGSIGRSQSMRTVRRPQPYDPTDPGSRFRQRISSIPTEKAVASQGTTVARTSSNYSLPLPGEAVHYQRLRNFSVTPKGVINRGDSFRSKSRSTLNISSNKPNSEQVTKPDEETTKTASLTFVASISTVTPGPACERQIVPPVIVTETMKHRVLIIGSPDVGKSCLTTQFTTSEYINAYDTSLAEDNEKSVTIVLNEQESELVFIEHSFIENTPIGQLLAPDVDACVVVYSVTNKASFQCAKMFLEQLRKTENTDRKAVIIVGNKTDLARLRTVTPEGLSVNVDYASCGT</sequence>
<name>A0ABM1SNF9_LIMPO</name>
<dbReference type="GeneID" id="106462261"/>
<proteinExistence type="inferred from homology"/>
<evidence type="ECO:0000313" key="4">
    <source>
        <dbReference type="Proteomes" id="UP000694941"/>
    </source>
</evidence>
<dbReference type="PROSITE" id="PS51421">
    <property type="entry name" value="RAS"/>
    <property type="match status" value="1"/>
</dbReference>
<evidence type="ECO:0000256" key="1">
    <source>
        <dbReference type="ARBA" id="ARBA00008846"/>
    </source>
</evidence>
<dbReference type="RefSeq" id="XP_022245165.1">
    <property type="nucleotide sequence ID" value="XM_022389457.1"/>
</dbReference>
<reference evidence="5" key="1">
    <citation type="submission" date="2025-08" db="UniProtKB">
        <authorList>
            <consortium name="RefSeq"/>
        </authorList>
    </citation>
    <scope>IDENTIFICATION</scope>
    <source>
        <tissue evidence="5">Muscle</tissue>
    </source>
</reference>
<dbReference type="PROSITE" id="PS51419">
    <property type="entry name" value="RAB"/>
    <property type="match status" value="1"/>
</dbReference>
<feature type="compositionally biased region" description="Polar residues" evidence="3">
    <location>
        <begin position="61"/>
        <end position="89"/>
    </location>
</feature>
<evidence type="ECO:0000256" key="2">
    <source>
        <dbReference type="ARBA" id="ARBA00022553"/>
    </source>
</evidence>
<organism evidence="4 5">
    <name type="scientific">Limulus polyphemus</name>
    <name type="common">Atlantic horseshoe crab</name>
    <dbReference type="NCBI Taxonomy" id="6850"/>
    <lineage>
        <taxon>Eukaryota</taxon>
        <taxon>Metazoa</taxon>
        <taxon>Ecdysozoa</taxon>
        <taxon>Arthropoda</taxon>
        <taxon>Chelicerata</taxon>
        <taxon>Merostomata</taxon>
        <taxon>Xiphosura</taxon>
        <taxon>Limulidae</taxon>
        <taxon>Limulus</taxon>
    </lineage>
</organism>
<dbReference type="InterPro" id="IPR001806">
    <property type="entry name" value="Small_GTPase"/>
</dbReference>
<dbReference type="SMART" id="SM00175">
    <property type="entry name" value="RAB"/>
    <property type="match status" value="1"/>
</dbReference>
<dbReference type="PANTHER" id="PTHR45775">
    <property type="entry name" value="RAD, GEM/KIR FAMILY MEMBER 2, ISOFORM C"/>
    <property type="match status" value="1"/>
</dbReference>